<gene>
    <name evidence="1" type="ORF">L1987_47714</name>
</gene>
<comment type="caution">
    <text evidence="1">The sequence shown here is derived from an EMBL/GenBank/DDBJ whole genome shotgun (WGS) entry which is preliminary data.</text>
</comment>
<accession>A0ACB9G4F1</accession>
<evidence type="ECO:0000313" key="1">
    <source>
        <dbReference type="EMBL" id="KAI3777911.1"/>
    </source>
</evidence>
<name>A0ACB9G4F1_9ASTR</name>
<sequence>MRILLQYILWRLVTTSVIYNIIFSFCCFVLSAMKVVICSVADKARNNPVYMFNLIYFFRNHICRRSRYHAEHASFCLKKSQKESINEAIN</sequence>
<keyword evidence="2" id="KW-1185">Reference proteome</keyword>
<organism evidence="1 2">
    <name type="scientific">Smallanthus sonchifolius</name>
    <dbReference type="NCBI Taxonomy" id="185202"/>
    <lineage>
        <taxon>Eukaryota</taxon>
        <taxon>Viridiplantae</taxon>
        <taxon>Streptophyta</taxon>
        <taxon>Embryophyta</taxon>
        <taxon>Tracheophyta</taxon>
        <taxon>Spermatophyta</taxon>
        <taxon>Magnoliopsida</taxon>
        <taxon>eudicotyledons</taxon>
        <taxon>Gunneridae</taxon>
        <taxon>Pentapetalae</taxon>
        <taxon>asterids</taxon>
        <taxon>campanulids</taxon>
        <taxon>Asterales</taxon>
        <taxon>Asteraceae</taxon>
        <taxon>Asteroideae</taxon>
        <taxon>Heliantheae alliance</taxon>
        <taxon>Millerieae</taxon>
        <taxon>Smallanthus</taxon>
    </lineage>
</organism>
<evidence type="ECO:0000313" key="2">
    <source>
        <dbReference type="Proteomes" id="UP001056120"/>
    </source>
</evidence>
<dbReference type="EMBL" id="CM042032">
    <property type="protein sequence ID" value="KAI3777911.1"/>
    <property type="molecule type" value="Genomic_DNA"/>
</dbReference>
<reference evidence="1 2" key="2">
    <citation type="journal article" date="2022" name="Mol. Ecol. Resour.">
        <title>The genomes of chicory, endive, great burdock and yacon provide insights into Asteraceae paleo-polyploidization history and plant inulin production.</title>
        <authorList>
            <person name="Fan W."/>
            <person name="Wang S."/>
            <person name="Wang H."/>
            <person name="Wang A."/>
            <person name="Jiang F."/>
            <person name="Liu H."/>
            <person name="Zhao H."/>
            <person name="Xu D."/>
            <person name="Zhang Y."/>
        </authorList>
    </citation>
    <scope>NUCLEOTIDE SEQUENCE [LARGE SCALE GENOMIC DNA]</scope>
    <source>
        <strain evidence="2">cv. Yunnan</strain>
        <tissue evidence="1">Leaves</tissue>
    </source>
</reference>
<dbReference type="Proteomes" id="UP001056120">
    <property type="component" value="Linkage Group LG15"/>
</dbReference>
<proteinExistence type="predicted"/>
<protein>
    <submittedName>
        <fullName evidence="1">Uncharacterized protein</fullName>
    </submittedName>
</protein>
<reference evidence="2" key="1">
    <citation type="journal article" date="2022" name="Mol. Ecol. Resour.">
        <title>The genomes of chicory, endive, great burdock and yacon provide insights into Asteraceae palaeo-polyploidization history and plant inulin production.</title>
        <authorList>
            <person name="Fan W."/>
            <person name="Wang S."/>
            <person name="Wang H."/>
            <person name="Wang A."/>
            <person name="Jiang F."/>
            <person name="Liu H."/>
            <person name="Zhao H."/>
            <person name="Xu D."/>
            <person name="Zhang Y."/>
        </authorList>
    </citation>
    <scope>NUCLEOTIDE SEQUENCE [LARGE SCALE GENOMIC DNA]</scope>
    <source>
        <strain evidence="2">cv. Yunnan</strain>
    </source>
</reference>